<reference evidence="1 2" key="1">
    <citation type="submission" date="2020-01" db="EMBL/GenBank/DDBJ databases">
        <title>Insect and environment-associated Actinomycetes.</title>
        <authorList>
            <person name="Currrie C."/>
            <person name="Chevrette M."/>
            <person name="Carlson C."/>
            <person name="Stubbendieck R."/>
            <person name="Wendt-Pienkowski E."/>
        </authorList>
    </citation>
    <scope>NUCLEOTIDE SEQUENCE [LARGE SCALE GENOMIC DNA]</scope>
    <source>
        <strain evidence="1 2">SID7590</strain>
    </source>
</reference>
<gene>
    <name evidence="1" type="ORF">G3I50_23550</name>
</gene>
<proteinExistence type="predicted"/>
<name>A0A7K3S107_9ACTN</name>
<dbReference type="Proteomes" id="UP000469670">
    <property type="component" value="Unassembled WGS sequence"/>
</dbReference>
<evidence type="ECO:0000313" key="2">
    <source>
        <dbReference type="Proteomes" id="UP000469670"/>
    </source>
</evidence>
<organism evidence="1 2">
    <name type="scientific">Streptomyces parvus</name>
    <dbReference type="NCBI Taxonomy" id="66428"/>
    <lineage>
        <taxon>Bacteria</taxon>
        <taxon>Bacillati</taxon>
        <taxon>Actinomycetota</taxon>
        <taxon>Actinomycetes</taxon>
        <taxon>Kitasatosporales</taxon>
        <taxon>Streptomycetaceae</taxon>
        <taxon>Streptomyces</taxon>
    </lineage>
</organism>
<accession>A0A7K3S107</accession>
<sequence length="107" mass="12361">MNIPWKDAYRRAEELPHAVVESRYVGERPYKRTPHIVFEHIEGGGTCWLCGKGRGPLCKTGHGNKFVCDPCQRDMRQHHEQWAREAGTEPSQFTYVPIIDTLDLEPQ</sequence>
<comment type="caution">
    <text evidence="1">The sequence shown here is derived from an EMBL/GenBank/DDBJ whole genome shotgun (WGS) entry which is preliminary data.</text>
</comment>
<dbReference type="AlphaFoldDB" id="A0A7K3S107"/>
<dbReference type="EMBL" id="JAAGMP010001046">
    <property type="protein sequence ID" value="NEC21195.1"/>
    <property type="molecule type" value="Genomic_DNA"/>
</dbReference>
<protein>
    <submittedName>
        <fullName evidence="1">Uncharacterized protein</fullName>
    </submittedName>
</protein>
<dbReference type="RefSeq" id="WP_164205209.1">
    <property type="nucleotide sequence ID" value="NZ_JAAGMP010001046.1"/>
</dbReference>
<evidence type="ECO:0000313" key="1">
    <source>
        <dbReference type="EMBL" id="NEC21195.1"/>
    </source>
</evidence>